<proteinExistence type="predicted"/>
<dbReference type="OrthoDB" id="414068at2759"/>
<comment type="caution">
    <text evidence="1">The sequence shown here is derived from an EMBL/GenBank/DDBJ whole genome shotgun (WGS) entry which is preliminary data.</text>
</comment>
<evidence type="ECO:0000313" key="2">
    <source>
        <dbReference type="Proteomes" id="UP000186817"/>
    </source>
</evidence>
<gene>
    <name evidence="1" type="ORF">AK812_SmicGene24901</name>
</gene>
<dbReference type="AlphaFoldDB" id="A0A1Q9DDG2"/>
<keyword evidence="2" id="KW-1185">Reference proteome</keyword>
<sequence length="189" mass="20851">MAARKLPVVSAMSAGLPVPLPTSENIGLRLPAPDGPLHAREVLGLMLLGGLWPAFEAAESDFRLAAARLPVAKSVRRQVNELMCRDGADDADKGDDECAEMAQHAWFQCWTAVKKEEKRMLAKATAISEGRWGRGFWAQAVAAERFGDQGKPKVETCAQLTMPNAFHMVCIYHLKEFFTSYLNLHPKET</sequence>
<protein>
    <submittedName>
        <fullName evidence="1">Uncharacterized protein</fullName>
    </submittedName>
</protein>
<reference evidence="1 2" key="1">
    <citation type="submission" date="2016-02" db="EMBL/GenBank/DDBJ databases">
        <title>Genome analysis of coral dinoflagellate symbionts highlights evolutionary adaptations to a symbiotic lifestyle.</title>
        <authorList>
            <person name="Aranda M."/>
            <person name="Li Y."/>
            <person name="Liew Y.J."/>
            <person name="Baumgarten S."/>
            <person name="Simakov O."/>
            <person name="Wilson M."/>
            <person name="Piel J."/>
            <person name="Ashoor H."/>
            <person name="Bougouffa S."/>
            <person name="Bajic V.B."/>
            <person name="Ryu T."/>
            <person name="Ravasi T."/>
            <person name="Bayer T."/>
            <person name="Micklem G."/>
            <person name="Kim H."/>
            <person name="Bhak J."/>
            <person name="Lajeunesse T.C."/>
            <person name="Voolstra C.R."/>
        </authorList>
    </citation>
    <scope>NUCLEOTIDE SEQUENCE [LARGE SCALE GENOMIC DNA]</scope>
    <source>
        <strain evidence="1 2">CCMP2467</strain>
    </source>
</reference>
<name>A0A1Q9DDG2_SYMMI</name>
<organism evidence="1 2">
    <name type="scientific">Symbiodinium microadriaticum</name>
    <name type="common">Dinoflagellate</name>
    <name type="synonym">Zooxanthella microadriatica</name>
    <dbReference type="NCBI Taxonomy" id="2951"/>
    <lineage>
        <taxon>Eukaryota</taxon>
        <taxon>Sar</taxon>
        <taxon>Alveolata</taxon>
        <taxon>Dinophyceae</taxon>
        <taxon>Suessiales</taxon>
        <taxon>Symbiodiniaceae</taxon>
        <taxon>Symbiodinium</taxon>
    </lineage>
</organism>
<dbReference type="EMBL" id="LSRX01000590">
    <property type="protein sequence ID" value="OLP93218.1"/>
    <property type="molecule type" value="Genomic_DNA"/>
</dbReference>
<accession>A0A1Q9DDG2</accession>
<dbReference type="Proteomes" id="UP000186817">
    <property type="component" value="Unassembled WGS sequence"/>
</dbReference>
<evidence type="ECO:0000313" key="1">
    <source>
        <dbReference type="EMBL" id="OLP93218.1"/>
    </source>
</evidence>